<dbReference type="AlphaFoldDB" id="A0AAV4N1D2"/>
<feature type="non-terminal residue" evidence="2">
    <location>
        <position position="23"/>
    </location>
</feature>
<evidence type="ECO:0000313" key="3">
    <source>
        <dbReference type="Proteomes" id="UP001054945"/>
    </source>
</evidence>
<feature type="region of interest" description="Disordered" evidence="1">
    <location>
        <begin position="1"/>
        <end position="23"/>
    </location>
</feature>
<evidence type="ECO:0000256" key="1">
    <source>
        <dbReference type="SAM" id="MobiDB-lite"/>
    </source>
</evidence>
<protein>
    <submittedName>
        <fullName evidence="2">Uncharacterized protein</fullName>
    </submittedName>
</protein>
<organism evidence="2 3">
    <name type="scientific">Caerostris extrusa</name>
    <name type="common">Bark spider</name>
    <name type="synonym">Caerostris bankana</name>
    <dbReference type="NCBI Taxonomy" id="172846"/>
    <lineage>
        <taxon>Eukaryota</taxon>
        <taxon>Metazoa</taxon>
        <taxon>Ecdysozoa</taxon>
        <taxon>Arthropoda</taxon>
        <taxon>Chelicerata</taxon>
        <taxon>Arachnida</taxon>
        <taxon>Araneae</taxon>
        <taxon>Araneomorphae</taxon>
        <taxon>Entelegynae</taxon>
        <taxon>Araneoidea</taxon>
        <taxon>Araneidae</taxon>
        <taxon>Caerostris</taxon>
    </lineage>
</organism>
<reference evidence="2 3" key="1">
    <citation type="submission" date="2021-06" db="EMBL/GenBank/DDBJ databases">
        <title>Caerostris extrusa draft genome.</title>
        <authorList>
            <person name="Kono N."/>
            <person name="Arakawa K."/>
        </authorList>
    </citation>
    <scope>NUCLEOTIDE SEQUENCE [LARGE SCALE GENOMIC DNA]</scope>
</reference>
<proteinExistence type="predicted"/>
<accession>A0AAV4N1D2</accession>
<evidence type="ECO:0000313" key="2">
    <source>
        <dbReference type="EMBL" id="GIX78075.1"/>
    </source>
</evidence>
<keyword evidence="3" id="KW-1185">Reference proteome</keyword>
<comment type="caution">
    <text evidence="2">The sequence shown here is derived from an EMBL/GenBank/DDBJ whole genome shotgun (WGS) entry which is preliminary data.</text>
</comment>
<name>A0AAV4N1D2_CAEEX</name>
<sequence length="23" mass="2535">MVILHIKVDNSNGNPTDKVDNPN</sequence>
<dbReference type="EMBL" id="BPLR01020382">
    <property type="protein sequence ID" value="GIX78075.1"/>
    <property type="molecule type" value="Genomic_DNA"/>
</dbReference>
<gene>
    <name evidence="2" type="ORF">CEXT_763341</name>
</gene>
<dbReference type="Proteomes" id="UP001054945">
    <property type="component" value="Unassembled WGS sequence"/>
</dbReference>